<sequence>MDSIRWTVLPDGVADGDTVRVSVLVAPRLTEISRLGDSGYFAHWPERLAGLLPSLWLRFGTAQGPVVKDLRPTGRYPGADPALWTALFPGDTFVRPPKAPPPPAGAFAAERRTLRSYPGKLVHDEVTGVYQAVAVDTTRSRLRREWARQERLLCEEPPTDHRGWEHPALFRLVDMISEPVLLLGRDPGTGHAAVQAALRASGGGPAPRAVADDGRAPVHMDRTTSVYTGDDKRMLPLAEAIRFYDRGKAPAARAAVPQHRVDFHEACGLLGDYPELQRRFGLVVDVQFTMPAAVTGGTRVQVHFDDRIADAALLNAEPHCPWTKVRYVRGSVFEAASDTADVITGRMLNLGTPETWHLTELDVDGAALRHVDYARTIDTLWGSTVPSGIGSVADQVVGTGTPAARGGGITLLHNDRDRHLAGLIGADLGRQAATGEVELAAEHLVRGYRVDIGTVDPATGEVTQWRSLLRRRGRYTIRRPGRQPVPVQAAPDEGLVRGSAVTADAADDRQMYGHQAVFGWDGWSLAAPRPGRTIGLDNQPEAPAPPVSPDVPLDTKFTAEPGSLPVLRYGRTYRMRARVVDLAGNSLPHTASTPDTVRSDAITYGRWEPVPQPVVLPLLPFSEGESAERLVIRSTVTDDDRPVSTDAYVLLRSNVPDHEARSEVDGLDRRYKPVAERHVAPPKTALHMAEEHGVFDAAFGADKPARLREQYFAAASRESGSFLDTVVREADWPHLEHDLLREGEIHIAKHDVHDPLPLTRLPLPRRGAELEQGEYVVHSGERLILPYLPDVLAEGVMLRGLPGDTENRKIPFPGPWPQAKPFKVRVKEGTDEPRWHDGLLERVLEVFLAKGEIVTVRLSCYLNPRKLPLLRQWSLLTASPFWAELPDQDKEFVTRASADGENWMLTPWVELTLVHAVEKPVHRPELAGLVLHRTAGQSAVRVTGRLTSHAESSGHVEVDAHWSEWLDDVTRPAPARIDGHTHLEDINLRYTDELTEVDRRHEFGDTRHRNVRYTPTAVTRFREYFHPSLTEDRANVTRVGPATDALAVPSSRRPEPPVVAYTVPTFRRERTVDREHGTVTQLRRPGGLRVFLKRPWFSSGDDEMLAVILDPGTTLPDTFATRWGVDPVWGETTPLPAPAAGHFPNAERAPTGLRLAESPDAAPVPVNAVAFTPQYHQERRLWYADIDVDPYGGTTGPHPHYFPYLRLALARYQPYSVDPLHLSTVERADFAQLVPPRTVTGRREGDRLTVRLTGPATYNELGEAGGTGVSAAAASRRVTVTLQSRAAVGEDDMDWKQAGDPVQLTCRSDGSGFAWTGGIAPPAGQVLTRYRLLVQEHELYRTDPDTATDTVTVSGTAVPAARRLVHADHFDLNVGLLGRIDFEF</sequence>
<dbReference type="RefSeq" id="WP_201842290.1">
    <property type="nucleotide sequence ID" value="NZ_JAERRK010000020.1"/>
</dbReference>
<protein>
    <submittedName>
        <fullName evidence="1">Uncharacterized protein</fullName>
    </submittedName>
</protein>
<dbReference type="EMBL" id="JAERRK010000020">
    <property type="protein sequence ID" value="MBL1086167.1"/>
    <property type="molecule type" value="Genomic_DNA"/>
</dbReference>
<comment type="caution">
    <text evidence="1">The sequence shown here is derived from an EMBL/GenBank/DDBJ whole genome shotgun (WGS) entry which is preliminary data.</text>
</comment>
<organism evidence="1 2">
    <name type="scientific">Streptomyces actinomycinicus</name>
    <dbReference type="NCBI Taxonomy" id="1695166"/>
    <lineage>
        <taxon>Bacteria</taxon>
        <taxon>Bacillati</taxon>
        <taxon>Actinomycetota</taxon>
        <taxon>Actinomycetes</taxon>
        <taxon>Kitasatosporales</taxon>
        <taxon>Streptomycetaceae</taxon>
        <taxon>Streptomyces</taxon>
    </lineage>
</organism>
<accession>A0A937EMS3</accession>
<dbReference type="Proteomes" id="UP000661858">
    <property type="component" value="Unassembled WGS sequence"/>
</dbReference>
<proteinExistence type="predicted"/>
<reference evidence="1" key="1">
    <citation type="submission" date="2021-01" db="EMBL/GenBank/DDBJ databases">
        <title>WGS of actinomycetes isolated from Thailand.</title>
        <authorList>
            <person name="Thawai C."/>
        </authorList>
    </citation>
    <scope>NUCLEOTIDE SEQUENCE</scope>
    <source>
        <strain evidence="1">RCU-197</strain>
    </source>
</reference>
<name>A0A937EMS3_9ACTN</name>
<gene>
    <name evidence="1" type="ORF">JK359_30105</name>
</gene>
<evidence type="ECO:0000313" key="1">
    <source>
        <dbReference type="EMBL" id="MBL1086167.1"/>
    </source>
</evidence>
<evidence type="ECO:0000313" key="2">
    <source>
        <dbReference type="Proteomes" id="UP000661858"/>
    </source>
</evidence>
<keyword evidence="2" id="KW-1185">Reference proteome</keyword>